<protein>
    <submittedName>
        <fullName evidence="2">Uncharacterized protein</fullName>
    </submittedName>
</protein>
<dbReference type="GeneID" id="71991962"/>
<organism evidence="2 3">
    <name type="scientific">Passalora fulva</name>
    <name type="common">Tomato leaf mold</name>
    <name type="synonym">Cladosporium fulvum</name>
    <dbReference type="NCBI Taxonomy" id="5499"/>
    <lineage>
        <taxon>Eukaryota</taxon>
        <taxon>Fungi</taxon>
        <taxon>Dikarya</taxon>
        <taxon>Ascomycota</taxon>
        <taxon>Pezizomycotina</taxon>
        <taxon>Dothideomycetes</taxon>
        <taxon>Dothideomycetidae</taxon>
        <taxon>Mycosphaerellales</taxon>
        <taxon>Mycosphaerellaceae</taxon>
        <taxon>Fulvia</taxon>
    </lineage>
</organism>
<feature type="compositionally biased region" description="Low complexity" evidence="1">
    <location>
        <begin position="671"/>
        <end position="688"/>
    </location>
</feature>
<name>A0A9Q8PIN6_PASFU</name>
<proteinExistence type="predicted"/>
<dbReference type="Proteomes" id="UP000756132">
    <property type="component" value="Chromosome 10"/>
</dbReference>
<evidence type="ECO:0000256" key="1">
    <source>
        <dbReference type="SAM" id="MobiDB-lite"/>
    </source>
</evidence>
<dbReference type="RefSeq" id="XP_047767488.1">
    <property type="nucleotide sequence ID" value="XM_047911232.1"/>
</dbReference>
<reference evidence="2" key="2">
    <citation type="journal article" date="2022" name="Microb. Genom.">
        <title>A chromosome-scale genome assembly of the tomato pathogen Cladosporium fulvum reveals a compartmentalized genome architecture and the presence of a dispensable chromosome.</title>
        <authorList>
            <person name="Zaccaron A.Z."/>
            <person name="Chen L.H."/>
            <person name="Samaras A."/>
            <person name="Stergiopoulos I."/>
        </authorList>
    </citation>
    <scope>NUCLEOTIDE SEQUENCE</scope>
    <source>
        <strain evidence="2">Race5_Kim</strain>
    </source>
</reference>
<evidence type="ECO:0000313" key="3">
    <source>
        <dbReference type="Proteomes" id="UP000756132"/>
    </source>
</evidence>
<feature type="region of interest" description="Disordered" evidence="1">
    <location>
        <begin position="42"/>
        <end position="80"/>
    </location>
</feature>
<feature type="compositionally biased region" description="Polar residues" evidence="1">
    <location>
        <begin position="614"/>
        <end position="630"/>
    </location>
</feature>
<sequence length="721" mass="79004">MNATPAGQWSNYATYAILRICCERRGLQVLPVEVTNQIHDINNSRPDRQQLPTITHAGAPPVPIGSRGDPYKPPPGDTFTKKLPIEIRKQILTAWLPAKDVAVKPLCSSDPPLSKDAKRKAKRNKTSDMMTVCKKIKDEMVTCCYEERTFAIHVHEGLNTGGVEAFDAGRQPLQYHSNSHVDDRFPRFGDEDEFGFKKLKKIEITFFPTAEDTHFTTINTYYMCKALAGLLERSGGKEDRIVSIMFKFAKGQSTTDNSDRRSIIARETRWWDSDNDKPRSTALGHMSDIELVLRPFSIFDNIHNVDVELPPGADSHPDTMQFVLTLINRMTGSTLLGDSSDTFGIHDHAEAYMECKREQLQTEIFEQKHGNKANRVPDISEKEFTEDDGLEDDNSLEDDEELPSRPARKVRGTSENRWPMPQLGNSLHGDSDEEGLMMSAYSGWDSWKPRTATTRLPIKRKRRVVSEGGRHLGSSTGSTTLRDAGRLPLFGFGMNEITSLPALDGSASEGNAWQSIPPSYFMGAVASASTTPNAATNRPRKLRGERPAQSRQPPSAGMSVERAQGVATTMDEQLAAMNQFRKDTGVGTELARGWLKSAGWSLTEALARHKAEQALSSNLSTHSRGSTSSVEGAPSRYCDDAQAEQASSEDTVMADAASAMPEDAVLHQPRPGSSSSQEAASAAGPSQAVRTVEAADGKDSMEGIESVGGALDEGSTPNMAL</sequence>
<dbReference type="OrthoDB" id="3939615at2759"/>
<feature type="region of interest" description="Disordered" evidence="1">
    <location>
        <begin position="463"/>
        <end position="483"/>
    </location>
</feature>
<gene>
    <name evidence="2" type="ORF">CLAFUR5_12084</name>
</gene>
<dbReference type="AlphaFoldDB" id="A0A9Q8PIN6"/>
<feature type="region of interest" description="Disordered" evidence="1">
    <location>
        <begin position="614"/>
        <end position="721"/>
    </location>
</feature>
<evidence type="ECO:0000313" key="2">
    <source>
        <dbReference type="EMBL" id="UJO23122.1"/>
    </source>
</evidence>
<dbReference type="KEGG" id="ffu:CLAFUR5_12084"/>
<feature type="region of interest" description="Disordered" evidence="1">
    <location>
        <begin position="528"/>
        <end position="563"/>
    </location>
</feature>
<reference evidence="2" key="1">
    <citation type="submission" date="2021-12" db="EMBL/GenBank/DDBJ databases">
        <authorList>
            <person name="Zaccaron A."/>
            <person name="Stergiopoulos I."/>
        </authorList>
    </citation>
    <scope>NUCLEOTIDE SEQUENCE</scope>
    <source>
        <strain evidence="2">Race5_Kim</strain>
    </source>
</reference>
<dbReference type="EMBL" id="CP090172">
    <property type="protein sequence ID" value="UJO23122.1"/>
    <property type="molecule type" value="Genomic_DNA"/>
</dbReference>
<feature type="compositionally biased region" description="Low complexity" evidence="1">
    <location>
        <begin position="528"/>
        <end position="537"/>
    </location>
</feature>
<keyword evidence="3" id="KW-1185">Reference proteome</keyword>
<feature type="region of interest" description="Disordered" evidence="1">
    <location>
        <begin position="366"/>
        <end position="434"/>
    </location>
</feature>
<feature type="compositionally biased region" description="Acidic residues" evidence="1">
    <location>
        <begin position="384"/>
        <end position="401"/>
    </location>
</feature>
<accession>A0A9Q8PIN6</accession>